<evidence type="ECO:0000256" key="7">
    <source>
        <dbReference type="SAM" id="MobiDB-lite"/>
    </source>
</evidence>
<evidence type="ECO:0000313" key="10">
    <source>
        <dbReference type="Proteomes" id="UP000593562"/>
    </source>
</evidence>
<feature type="transmembrane region" description="Helical" evidence="8">
    <location>
        <begin position="76"/>
        <end position="96"/>
    </location>
</feature>
<evidence type="ECO:0000256" key="3">
    <source>
        <dbReference type="ARBA" id="ARBA00022692"/>
    </source>
</evidence>
<evidence type="ECO:0000256" key="1">
    <source>
        <dbReference type="ARBA" id="ARBA00004141"/>
    </source>
</evidence>
<dbReference type="CDD" id="cd00333">
    <property type="entry name" value="MIP"/>
    <property type="match status" value="1"/>
</dbReference>
<protein>
    <submittedName>
        <fullName evidence="9">Aquaporin NIP7-1 isoform X1</fullName>
    </submittedName>
</protein>
<dbReference type="GO" id="GO:0016020">
    <property type="term" value="C:membrane"/>
    <property type="evidence" value="ECO:0007669"/>
    <property type="project" value="UniProtKB-SubCell"/>
</dbReference>
<dbReference type="PROSITE" id="PS00221">
    <property type="entry name" value="MIP"/>
    <property type="match status" value="1"/>
</dbReference>
<keyword evidence="3 6" id="KW-0812">Transmembrane</keyword>
<feature type="transmembrane region" description="Helical" evidence="8">
    <location>
        <begin position="257"/>
        <end position="278"/>
    </location>
</feature>
<reference evidence="9 10" key="1">
    <citation type="journal article" date="2020" name="Nat. Commun.">
        <title>Genome of Tripterygium wilfordii and identification of cytochrome P450 involved in triptolide biosynthesis.</title>
        <authorList>
            <person name="Tu L."/>
            <person name="Su P."/>
            <person name="Zhang Z."/>
            <person name="Gao L."/>
            <person name="Wang J."/>
            <person name="Hu T."/>
            <person name="Zhou J."/>
            <person name="Zhang Y."/>
            <person name="Zhao Y."/>
            <person name="Liu Y."/>
            <person name="Song Y."/>
            <person name="Tong Y."/>
            <person name="Lu Y."/>
            <person name="Yang J."/>
            <person name="Xu C."/>
            <person name="Jia M."/>
            <person name="Peters R.J."/>
            <person name="Huang L."/>
            <person name="Gao W."/>
        </authorList>
    </citation>
    <scope>NUCLEOTIDE SEQUENCE [LARGE SCALE GENOMIC DNA]</scope>
    <source>
        <strain evidence="10">cv. XIE 37</strain>
        <tissue evidence="9">Leaf</tissue>
    </source>
</reference>
<comment type="subcellular location">
    <subcellularLocation>
        <location evidence="1">Membrane</location>
        <topology evidence="1">Multi-pass membrane protein</topology>
    </subcellularLocation>
</comment>
<feature type="region of interest" description="Disordered" evidence="7">
    <location>
        <begin position="284"/>
        <end position="304"/>
    </location>
</feature>
<evidence type="ECO:0000256" key="4">
    <source>
        <dbReference type="ARBA" id="ARBA00022989"/>
    </source>
</evidence>
<dbReference type="PANTHER" id="PTHR45724:SF26">
    <property type="entry name" value="AQUAPORIN NIP7-1-RELATED"/>
    <property type="match status" value="1"/>
</dbReference>
<dbReference type="Pfam" id="PF00230">
    <property type="entry name" value="MIP"/>
    <property type="match status" value="1"/>
</dbReference>
<feature type="transmembrane region" description="Helical" evidence="8">
    <location>
        <begin position="189"/>
        <end position="209"/>
    </location>
</feature>
<dbReference type="InterPro" id="IPR022357">
    <property type="entry name" value="MIP_CS"/>
</dbReference>
<keyword evidence="4 8" id="KW-1133">Transmembrane helix</keyword>
<dbReference type="AlphaFoldDB" id="A0A7J7CRU1"/>
<organism evidence="9 10">
    <name type="scientific">Tripterygium wilfordii</name>
    <name type="common">Thunder God vine</name>
    <dbReference type="NCBI Taxonomy" id="458696"/>
    <lineage>
        <taxon>Eukaryota</taxon>
        <taxon>Viridiplantae</taxon>
        <taxon>Streptophyta</taxon>
        <taxon>Embryophyta</taxon>
        <taxon>Tracheophyta</taxon>
        <taxon>Spermatophyta</taxon>
        <taxon>Magnoliopsida</taxon>
        <taxon>eudicotyledons</taxon>
        <taxon>Gunneridae</taxon>
        <taxon>Pentapetalae</taxon>
        <taxon>rosids</taxon>
        <taxon>fabids</taxon>
        <taxon>Celastrales</taxon>
        <taxon>Celastraceae</taxon>
        <taxon>Tripterygium</taxon>
    </lineage>
</organism>
<keyword evidence="2 6" id="KW-0813">Transport</keyword>
<evidence type="ECO:0000256" key="8">
    <source>
        <dbReference type="SAM" id="Phobius"/>
    </source>
</evidence>
<dbReference type="InterPro" id="IPR000425">
    <property type="entry name" value="MIP"/>
</dbReference>
<name>A0A7J7CRU1_TRIWF</name>
<gene>
    <name evidence="9" type="ORF">HS088_TW14G00982</name>
</gene>
<dbReference type="InParanoid" id="A0A7J7CRU1"/>
<feature type="compositionally biased region" description="Polar residues" evidence="7">
    <location>
        <begin position="284"/>
        <end position="293"/>
    </location>
</feature>
<dbReference type="InterPro" id="IPR023271">
    <property type="entry name" value="Aquaporin-like"/>
</dbReference>
<keyword evidence="10" id="KW-1185">Reference proteome</keyword>
<evidence type="ECO:0000256" key="6">
    <source>
        <dbReference type="RuleBase" id="RU000477"/>
    </source>
</evidence>
<dbReference type="EMBL" id="JAAARO010000014">
    <property type="protein sequence ID" value="KAF5736827.1"/>
    <property type="molecule type" value="Genomic_DNA"/>
</dbReference>
<keyword evidence="5 8" id="KW-0472">Membrane</keyword>
<dbReference type="PRINTS" id="PR00783">
    <property type="entry name" value="MINTRINSICP"/>
</dbReference>
<dbReference type="InterPro" id="IPR034294">
    <property type="entry name" value="Aquaporin_transptr"/>
</dbReference>
<proteinExistence type="inferred from homology"/>
<dbReference type="Gene3D" id="1.20.1080.10">
    <property type="entry name" value="Glycerol uptake facilitator protein"/>
    <property type="match status" value="1"/>
</dbReference>
<evidence type="ECO:0000256" key="2">
    <source>
        <dbReference type="ARBA" id="ARBA00022448"/>
    </source>
</evidence>
<dbReference type="SUPFAM" id="SSF81338">
    <property type="entry name" value="Aquaporin-like"/>
    <property type="match status" value="1"/>
</dbReference>
<sequence>MRSLILKMKEFLEQQPRSSEVTNIASFNGASADDQDSRSNTTLSRTNRENFLDNPGFCCFQHGTDLNPARMVIAELVGTFILMICICGIIASTQLIRGEVGLLEYAATAGLTVVVVVFCIGPISGAHINPAVTLALAIFCNFPWSMVIPNVVAQIIGSVLATFIGKSVYGIRTELMATRPLHGCGSAFWVEFIAAFIVMFLAASITFAIKSVGHLSGIVVGVAIGLAILITGPVSGGSMNPARSLGPAIVSWNFNELWIYIVGPTLGAVAGALLYRLLRLQPQPCSTRQSPNTGLLPHSTTCRR</sequence>
<evidence type="ECO:0000313" key="9">
    <source>
        <dbReference type="EMBL" id="KAF5736827.1"/>
    </source>
</evidence>
<dbReference type="PANTHER" id="PTHR45724">
    <property type="entry name" value="AQUAPORIN NIP2-1"/>
    <property type="match status" value="1"/>
</dbReference>
<accession>A0A7J7CRU1</accession>
<dbReference type="OrthoDB" id="3222at2759"/>
<comment type="caution">
    <text evidence="9">The sequence shown here is derived from an EMBL/GenBank/DDBJ whole genome shotgun (WGS) entry which is preliminary data.</text>
</comment>
<dbReference type="GO" id="GO:0015267">
    <property type="term" value="F:channel activity"/>
    <property type="evidence" value="ECO:0007669"/>
    <property type="project" value="InterPro"/>
</dbReference>
<feature type="transmembrane region" description="Helical" evidence="8">
    <location>
        <begin position="102"/>
        <end position="121"/>
    </location>
</feature>
<dbReference type="Proteomes" id="UP000593562">
    <property type="component" value="Unassembled WGS sequence"/>
</dbReference>
<dbReference type="FunCoup" id="A0A7J7CRU1">
    <property type="interactions" value="33"/>
</dbReference>
<comment type="similarity">
    <text evidence="6">Belongs to the MIP/aquaporin (TC 1.A.8) family.</text>
</comment>
<feature type="transmembrane region" description="Helical" evidence="8">
    <location>
        <begin position="215"/>
        <end position="236"/>
    </location>
</feature>
<evidence type="ECO:0000256" key="5">
    <source>
        <dbReference type="ARBA" id="ARBA00023136"/>
    </source>
</evidence>